<reference evidence="2 3" key="1">
    <citation type="submission" date="2022-06" db="EMBL/GenBank/DDBJ databases">
        <title>Genomic Encyclopedia of Archaeal and Bacterial Type Strains, Phase II (KMG-II): from individual species to whole genera.</title>
        <authorList>
            <person name="Goeker M."/>
        </authorList>
    </citation>
    <scope>NUCLEOTIDE SEQUENCE [LARGE SCALE GENOMIC DNA]</scope>
    <source>
        <strain evidence="2 3">DSM 44255</strain>
    </source>
</reference>
<protein>
    <recommendedName>
        <fullName evidence="4">DUF58 domain-containing protein</fullName>
    </recommendedName>
</protein>
<feature type="transmembrane region" description="Helical" evidence="1">
    <location>
        <begin position="196"/>
        <end position="217"/>
    </location>
</feature>
<organism evidence="2 3">
    <name type="scientific">Actinokineospora diospyrosa</name>
    <dbReference type="NCBI Taxonomy" id="103728"/>
    <lineage>
        <taxon>Bacteria</taxon>
        <taxon>Bacillati</taxon>
        <taxon>Actinomycetota</taxon>
        <taxon>Actinomycetes</taxon>
        <taxon>Pseudonocardiales</taxon>
        <taxon>Pseudonocardiaceae</taxon>
        <taxon>Actinokineospora</taxon>
    </lineage>
</organism>
<name>A0ABT1IB94_9PSEU</name>
<evidence type="ECO:0000256" key="1">
    <source>
        <dbReference type="SAM" id="Phobius"/>
    </source>
</evidence>
<dbReference type="RefSeq" id="WP_253886851.1">
    <property type="nucleotide sequence ID" value="NZ_BAAAVB010000024.1"/>
</dbReference>
<dbReference type="Proteomes" id="UP001205185">
    <property type="component" value="Unassembled WGS sequence"/>
</dbReference>
<evidence type="ECO:0000313" key="3">
    <source>
        <dbReference type="Proteomes" id="UP001205185"/>
    </source>
</evidence>
<keyword evidence="1" id="KW-0472">Membrane</keyword>
<comment type="caution">
    <text evidence="2">The sequence shown here is derived from an EMBL/GenBank/DDBJ whole genome shotgun (WGS) entry which is preliminary data.</text>
</comment>
<feature type="transmembrane region" description="Helical" evidence="1">
    <location>
        <begin position="35"/>
        <end position="56"/>
    </location>
</feature>
<keyword evidence="1" id="KW-1133">Transmembrane helix</keyword>
<sequence>MTAQCPVAPPESLLPAAADPTTTILMWVQHLRRTYLVHGTKFMFAAAAITAITGAINATAEFNFRFLAFPLFYCAIAVLQLSPLGPGRWALKTDALQVLPWRPAPARVLRGRRATAALEVVVDGEPVVLDARIDPAHLAMVTDTVWLVPVEGPAFLLRVPGSRELFPARRGKPVEATAVAPVEVTERWALSLRGTLLSVAGQFGWGAGLAAVLGAVLLGPVAAALTLLSVVVIAVPVLALTLRHRLSDFRLPGLVRTADWVRAEAQLSPWRSRRDGTASATATLTLPDGTIRTATMPAATVDLLGAVFDSSTLWIGGTTGRVAVGFPGYPHVAVADLTSP</sequence>
<accession>A0ABT1IB94</accession>
<keyword evidence="3" id="KW-1185">Reference proteome</keyword>
<evidence type="ECO:0008006" key="4">
    <source>
        <dbReference type="Google" id="ProtNLM"/>
    </source>
</evidence>
<feature type="transmembrane region" description="Helical" evidence="1">
    <location>
        <begin position="223"/>
        <end position="242"/>
    </location>
</feature>
<proteinExistence type="predicted"/>
<feature type="transmembrane region" description="Helical" evidence="1">
    <location>
        <begin position="62"/>
        <end position="82"/>
    </location>
</feature>
<gene>
    <name evidence="2" type="ORF">LV75_002376</name>
</gene>
<dbReference type="EMBL" id="JAMTCO010000005">
    <property type="protein sequence ID" value="MCP2269887.1"/>
    <property type="molecule type" value="Genomic_DNA"/>
</dbReference>
<evidence type="ECO:0000313" key="2">
    <source>
        <dbReference type="EMBL" id="MCP2269887.1"/>
    </source>
</evidence>
<keyword evidence="1" id="KW-0812">Transmembrane</keyword>